<evidence type="ECO:0000256" key="3">
    <source>
        <dbReference type="ARBA" id="ARBA00022840"/>
    </source>
</evidence>
<dbReference type="Gene3D" id="3.30.470.20">
    <property type="entry name" value="ATP-grasp fold, B domain"/>
    <property type="match status" value="1"/>
</dbReference>
<keyword evidence="1" id="KW-0436">Ligase</keyword>
<dbReference type="GO" id="GO:0004088">
    <property type="term" value="F:carbamoyl-phosphate synthase (glutamine-hydrolyzing) activity"/>
    <property type="evidence" value="ECO:0007669"/>
    <property type="project" value="TreeGrafter"/>
</dbReference>
<dbReference type="GO" id="GO:0005829">
    <property type="term" value="C:cytosol"/>
    <property type="evidence" value="ECO:0007669"/>
    <property type="project" value="TreeGrafter"/>
</dbReference>
<comment type="caution">
    <text evidence="5">The sequence shown here is derived from an EMBL/GenBank/DDBJ whole genome shotgun (WGS) entry which is preliminary data.</text>
</comment>
<dbReference type="GO" id="GO:0004070">
    <property type="term" value="F:aspartate carbamoyltransferase activity"/>
    <property type="evidence" value="ECO:0007669"/>
    <property type="project" value="TreeGrafter"/>
</dbReference>
<dbReference type="GO" id="GO:0006228">
    <property type="term" value="P:UTP biosynthetic process"/>
    <property type="evidence" value="ECO:0007669"/>
    <property type="project" value="TreeGrafter"/>
</dbReference>
<name>A0A9W6YYN5_AMBMO</name>
<dbReference type="InterPro" id="IPR011059">
    <property type="entry name" value="Metal-dep_hydrolase_composite"/>
</dbReference>
<dbReference type="CDD" id="cd01423">
    <property type="entry name" value="MGS_CPS_I_III"/>
    <property type="match status" value="1"/>
</dbReference>
<dbReference type="OrthoDB" id="1924069at2759"/>
<dbReference type="Gene3D" id="3.40.50.1380">
    <property type="entry name" value="Methylglyoxal synthase-like domain"/>
    <property type="match status" value="1"/>
</dbReference>
<keyword evidence="3" id="KW-0067">ATP-binding</keyword>
<feature type="domain" description="MGS-like" evidence="4">
    <location>
        <begin position="76"/>
        <end position="228"/>
    </location>
</feature>
<dbReference type="PANTHER" id="PTHR11405">
    <property type="entry name" value="CARBAMOYLTRANSFERASE FAMILY MEMBER"/>
    <property type="match status" value="1"/>
</dbReference>
<keyword evidence="2" id="KW-0547">Nucleotide-binding</keyword>
<evidence type="ECO:0000313" key="6">
    <source>
        <dbReference type="Proteomes" id="UP001165063"/>
    </source>
</evidence>
<dbReference type="GO" id="GO:0019240">
    <property type="term" value="P:citrulline biosynthetic process"/>
    <property type="evidence" value="ECO:0007669"/>
    <property type="project" value="TreeGrafter"/>
</dbReference>
<dbReference type="AlphaFoldDB" id="A0A9W6YYN5"/>
<dbReference type="GO" id="GO:0006541">
    <property type="term" value="P:glutamine metabolic process"/>
    <property type="evidence" value="ECO:0007669"/>
    <property type="project" value="TreeGrafter"/>
</dbReference>
<dbReference type="GO" id="GO:0005524">
    <property type="term" value="F:ATP binding"/>
    <property type="evidence" value="ECO:0007669"/>
    <property type="project" value="UniProtKB-KW"/>
</dbReference>
<keyword evidence="6" id="KW-1185">Reference proteome</keyword>
<dbReference type="Pfam" id="PF02142">
    <property type="entry name" value="MGS"/>
    <property type="match status" value="1"/>
</dbReference>
<dbReference type="FunFam" id="3.20.20.140:FF:000036">
    <property type="entry name" value="Carbamoyl-phosphate synthase large chain"/>
    <property type="match status" value="1"/>
</dbReference>
<dbReference type="Proteomes" id="UP001165063">
    <property type="component" value="Unassembled WGS sequence"/>
</dbReference>
<dbReference type="SUPFAM" id="SSF51338">
    <property type="entry name" value="Composite domain of metallo-dependent hydrolases"/>
    <property type="match status" value="1"/>
</dbReference>
<sequence length="587" mass="63994">MIEMATKVIMGLPVTPYPGEKLPDDYCAIKVPQFSFSRLSGADPVLGVEMASTGEVACFGHNKYEAYLKSLISTGFQMPKKNILLSIGSYKEKVELLPSIKKMYELGYSLFATAGTADFIQEHGVPIKYLELLNEDEEEQKAEYSLTQHLANNLIDLYINLPSSNRFRRPASYVSKGYRTRRMAVDYAVPLITNVKNAKLLIEALARNIALDVSSIDAQTSHNTIEMPGLVNISTFIPSLEGQSPAYNFEETTKTAVASGFTFTSILPLSSDGPTIVDARSLSKAHESLHGSIFTDFAFSVAATEDNANLIEHVSGLTSALYLPSKAFGPEKLSAASTHFASWVETKPIITDCRTTDLASTLLLASLYNKKIHVTGVTRKEDLALVQMSKEKNLAVTCDVSVYALFLTKEDYPGVSFLPSKEDQKALWDNIEIIDAFSVGTLPSRLAEFLGKPVTPGLGFADTLPLLFRAVSEGKLTIADIISKLHDAPIQILGLTDNESTIEVDTDRLISSLKGKISSSSNFSPFAGQPLKGAVERVHMNGQTVCLEGDFLVKEALGKESAFLVQHSSKLVESQPDTPLGIIFGFF</sequence>
<dbReference type="FunFam" id="3.40.50.1380:FF:000009">
    <property type="entry name" value="Carbamoyl-phosphate synthase, large subunit"/>
    <property type="match status" value="1"/>
</dbReference>
<dbReference type="GO" id="GO:0004151">
    <property type="term" value="F:dihydroorotase activity"/>
    <property type="evidence" value="ECO:0007669"/>
    <property type="project" value="TreeGrafter"/>
</dbReference>
<organism evidence="5 6">
    <name type="scientific">Ambrosiozyma monospora</name>
    <name type="common">Yeast</name>
    <name type="synonym">Endomycopsis monosporus</name>
    <dbReference type="NCBI Taxonomy" id="43982"/>
    <lineage>
        <taxon>Eukaryota</taxon>
        <taxon>Fungi</taxon>
        <taxon>Dikarya</taxon>
        <taxon>Ascomycota</taxon>
        <taxon>Saccharomycotina</taxon>
        <taxon>Pichiomycetes</taxon>
        <taxon>Pichiales</taxon>
        <taxon>Pichiaceae</taxon>
        <taxon>Ambrosiozyma</taxon>
    </lineage>
</organism>
<dbReference type="SUPFAM" id="SSF52335">
    <property type="entry name" value="Methylglyoxal synthase-like"/>
    <property type="match status" value="1"/>
</dbReference>
<dbReference type="SMART" id="SM00851">
    <property type="entry name" value="MGS"/>
    <property type="match status" value="1"/>
</dbReference>
<dbReference type="InterPro" id="IPR011607">
    <property type="entry name" value="MGS-like_dom"/>
</dbReference>
<evidence type="ECO:0000313" key="5">
    <source>
        <dbReference type="EMBL" id="GMG44401.1"/>
    </source>
</evidence>
<dbReference type="SUPFAM" id="SSF51556">
    <property type="entry name" value="Metallo-dependent hydrolases"/>
    <property type="match status" value="1"/>
</dbReference>
<dbReference type="Gene3D" id="3.20.20.140">
    <property type="entry name" value="Metal-dependent hydrolases"/>
    <property type="match status" value="1"/>
</dbReference>
<dbReference type="InterPro" id="IPR032466">
    <property type="entry name" value="Metal_Hydrolase"/>
</dbReference>
<evidence type="ECO:0000256" key="1">
    <source>
        <dbReference type="ARBA" id="ARBA00022598"/>
    </source>
</evidence>
<dbReference type="GO" id="GO:0006207">
    <property type="term" value="P:'de novo' pyrimidine nucleobase biosynthetic process"/>
    <property type="evidence" value="ECO:0007669"/>
    <property type="project" value="TreeGrafter"/>
</dbReference>
<protein>
    <submittedName>
        <fullName evidence="5">Unnamed protein product</fullName>
    </submittedName>
</protein>
<reference evidence="5" key="1">
    <citation type="submission" date="2023-04" db="EMBL/GenBank/DDBJ databases">
        <title>Ambrosiozyma monospora NBRC 1965.</title>
        <authorList>
            <person name="Ichikawa N."/>
            <person name="Sato H."/>
            <person name="Tonouchi N."/>
        </authorList>
    </citation>
    <scope>NUCLEOTIDE SEQUENCE</scope>
    <source>
        <strain evidence="5">NBRC 1965</strain>
    </source>
</reference>
<dbReference type="InterPro" id="IPR036914">
    <property type="entry name" value="MGS-like_dom_sf"/>
</dbReference>
<evidence type="ECO:0000259" key="4">
    <source>
        <dbReference type="PROSITE" id="PS51855"/>
    </source>
</evidence>
<dbReference type="PANTHER" id="PTHR11405:SF5">
    <property type="entry name" value="CAD PROTEIN"/>
    <property type="match status" value="1"/>
</dbReference>
<dbReference type="PROSITE" id="PS51855">
    <property type="entry name" value="MGS"/>
    <property type="match status" value="1"/>
</dbReference>
<evidence type="ECO:0000256" key="2">
    <source>
        <dbReference type="ARBA" id="ARBA00022741"/>
    </source>
</evidence>
<dbReference type="SUPFAM" id="SSF56059">
    <property type="entry name" value="Glutathione synthetase ATP-binding domain-like"/>
    <property type="match status" value="1"/>
</dbReference>
<accession>A0A9W6YYN5</accession>
<dbReference type="EMBL" id="BSXU01004468">
    <property type="protein sequence ID" value="GMG44401.1"/>
    <property type="molecule type" value="Genomic_DNA"/>
</dbReference>
<gene>
    <name evidence="5" type="ORF">Amon01_000674000</name>
</gene>
<proteinExistence type="predicted"/>